<dbReference type="Proteomes" id="UP000198929">
    <property type="component" value="Unassembled WGS sequence"/>
</dbReference>
<dbReference type="Gene3D" id="3.30.310.50">
    <property type="entry name" value="Alpha-D-phosphohexomutase, C-terminal domain"/>
    <property type="match status" value="1"/>
</dbReference>
<dbReference type="STRING" id="1121357.SAMN05661109_00915"/>
<organism evidence="1 2">
    <name type="scientific">Corynebacterium cystitidis DSM 20524</name>
    <dbReference type="NCBI Taxonomy" id="1121357"/>
    <lineage>
        <taxon>Bacteria</taxon>
        <taxon>Bacillati</taxon>
        <taxon>Actinomycetota</taxon>
        <taxon>Actinomycetes</taxon>
        <taxon>Mycobacteriales</taxon>
        <taxon>Corynebacteriaceae</taxon>
        <taxon>Corynebacterium</taxon>
    </lineage>
</organism>
<dbReference type="RefSeq" id="WP_092256877.1">
    <property type="nucleotide sequence ID" value="NZ_CP047199.1"/>
</dbReference>
<name>A0A1H9RU68_9CORY</name>
<dbReference type="Pfam" id="PF09981">
    <property type="entry name" value="DUF2218"/>
    <property type="match status" value="1"/>
</dbReference>
<dbReference type="EMBL" id="FOGQ01000003">
    <property type="protein sequence ID" value="SER76144.1"/>
    <property type="molecule type" value="Genomic_DNA"/>
</dbReference>
<dbReference type="InterPro" id="IPR014543">
    <property type="entry name" value="UCP028291"/>
</dbReference>
<gene>
    <name evidence="1" type="ORF">SAMN05661109_00915</name>
</gene>
<evidence type="ECO:0008006" key="3">
    <source>
        <dbReference type="Google" id="ProtNLM"/>
    </source>
</evidence>
<accession>A0A1H9RU68</accession>
<protein>
    <recommendedName>
        <fullName evidence="3">DUF2218 domain-containing protein</fullName>
    </recommendedName>
</protein>
<keyword evidence="2" id="KW-1185">Reference proteome</keyword>
<reference evidence="2" key="1">
    <citation type="submission" date="2016-10" db="EMBL/GenBank/DDBJ databases">
        <authorList>
            <person name="Varghese N."/>
            <person name="Submissions S."/>
        </authorList>
    </citation>
    <scope>NUCLEOTIDE SEQUENCE [LARGE SCALE GENOMIC DNA]</scope>
    <source>
        <strain evidence="2">DSM 20524</strain>
    </source>
</reference>
<sequence>MSETLTSTARVRTERPARYAKQLASHFSRKLNTHWDSDAARGTIEFPGEGIDGTPTQVDLIASDDVLMMTMTAEPARVEECERIVAMHLIRFGAKDNLQVTWTRSGGSEAHYSVADLEK</sequence>
<proteinExistence type="predicted"/>
<evidence type="ECO:0000313" key="2">
    <source>
        <dbReference type="Proteomes" id="UP000198929"/>
    </source>
</evidence>
<evidence type="ECO:0000313" key="1">
    <source>
        <dbReference type="EMBL" id="SER76144.1"/>
    </source>
</evidence>
<dbReference type="AlphaFoldDB" id="A0A1H9RU68"/>